<name>A0ACB9RKJ2_9MYRT</name>
<proteinExistence type="predicted"/>
<dbReference type="Proteomes" id="UP001057402">
    <property type="component" value="Chromosome 4"/>
</dbReference>
<organism evidence="1 2">
    <name type="scientific">Melastoma candidum</name>
    <dbReference type="NCBI Taxonomy" id="119954"/>
    <lineage>
        <taxon>Eukaryota</taxon>
        <taxon>Viridiplantae</taxon>
        <taxon>Streptophyta</taxon>
        <taxon>Embryophyta</taxon>
        <taxon>Tracheophyta</taxon>
        <taxon>Spermatophyta</taxon>
        <taxon>Magnoliopsida</taxon>
        <taxon>eudicotyledons</taxon>
        <taxon>Gunneridae</taxon>
        <taxon>Pentapetalae</taxon>
        <taxon>rosids</taxon>
        <taxon>malvids</taxon>
        <taxon>Myrtales</taxon>
        <taxon>Melastomataceae</taxon>
        <taxon>Melastomatoideae</taxon>
        <taxon>Melastomateae</taxon>
        <taxon>Melastoma</taxon>
    </lineage>
</organism>
<sequence>MDLPKSDHRHRDSAASDCHRSVPTPFLTKTYQLVDDPSTDDVISWSHDGSSFIVWNPTVYATDLLPKYFKHNNFSSFVRQLNTYGFKKLAPDRWEFCNEYFRRGERRLLCEIQRRFRPPPMSPSSSVNSICGESRAAEIVDENQRLRKENEKLREELERVKVLCGDIYNLMIQKYAGGGGGSEEEEEESSMKLFGVAIGVKRGRGGDEGRVDCGEEEPWMTMRRRHYHRRHAIN</sequence>
<protein>
    <submittedName>
        <fullName evidence="1">Uncharacterized protein</fullName>
    </submittedName>
</protein>
<accession>A0ACB9RKJ2</accession>
<evidence type="ECO:0000313" key="1">
    <source>
        <dbReference type="EMBL" id="KAI4378139.1"/>
    </source>
</evidence>
<reference evidence="2" key="1">
    <citation type="journal article" date="2023" name="Front. Plant Sci.">
        <title>Chromosomal-level genome assembly of Melastoma candidum provides insights into trichome evolution.</title>
        <authorList>
            <person name="Zhong Y."/>
            <person name="Wu W."/>
            <person name="Sun C."/>
            <person name="Zou P."/>
            <person name="Liu Y."/>
            <person name="Dai S."/>
            <person name="Zhou R."/>
        </authorList>
    </citation>
    <scope>NUCLEOTIDE SEQUENCE [LARGE SCALE GENOMIC DNA]</scope>
</reference>
<gene>
    <name evidence="1" type="ORF">MLD38_015664</name>
</gene>
<comment type="caution">
    <text evidence="1">The sequence shown here is derived from an EMBL/GenBank/DDBJ whole genome shotgun (WGS) entry which is preliminary data.</text>
</comment>
<keyword evidence="2" id="KW-1185">Reference proteome</keyword>
<dbReference type="EMBL" id="CM042883">
    <property type="protein sequence ID" value="KAI4378139.1"/>
    <property type="molecule type" value="Genomic_DNA"/>
</dbReference>
<evidence type="ECO:0000313" key="2">
    <source>
        <dbReference type="Proteomes" id="UP001057402"/>
    </source>
</evidence>